<organism evidence="3 4">
    <name type="scientific">Streptosporangium longisporum</name>
    <dbReference type="NCBI Taxonomy" id="46187"/>
    <lineage>
        <taxon>Bacteria</taxon>
        <taxon>Bacillati</taxon>
        <taxon>Actinomycetota</taxon>
        <taxon>Actinomycetes</taxon>
        <taxon>Streptosporangiales</taxon>
        <taxon>Streptosporangiaceae</taxon>
        <taxon>Streptosporangium</taxon>
    </lineage>
</organism>
<evidence type="ECO:0008006" key="5">
    <source>
        <dbReference type="Google" id="ProtNLM"/>
    </source>
</evidence>
<feature type="transmembrane region" description="Helical" evidence="2">
    <location>
        <begin position="53"/>
        <end position="73"/>
    </location>
</feature>
<sequence length="177" mass="18856">MNLSPIARISGLLSAGLFAGFLVAVLVLELSLRRFGASVYTQVRMVELDALDRLAAATLVPALIAMTTVVVLALRGGTRVPRPHLTALILLTAVLVTTITVNMPINADQLTWDVETPPADWTTARDRWQIAHAVRTVAAVLAFGCLAVAAHLGTGVPPDPRPRPRGRILPVPAPDRP</sequence>
<feature type="region of interest" description="Disordered" evidence="1">
    <location>
        <begin position="154"/>
        <end position="177"/>
    </location>
</feature>
<keyword evidence="2" id="KW-0472">Membrane</keyword>
<gene>
    <name evidence="3" type="ORF">GCM10017559_65410</name>
</gene>
<accession>A0ABP6L6R5</accession>
<feature type="transmembrane region" description="Helical" evidence="2">
    <location>
        <begin position="85"/>
        <end position="105"/>
    </location>
</feature>
<dbReference type="InterPro" id="IPR013901">
    <property type="entry name" value="Anthrone_oxy"/>
</dbReference>
<feature type="transmembrane region" description="Helical" evidence="2">
    <location>
        <begin position="137"/>
        <end position="157"/>
    </location>
</feature>
<keyword evidence="4" id="KW-1185">Reference proteome</keyword>
<proteinExistence type="predicted"/>
<protein>
    <recommendedName>
        <fullName evidence="5">DUF1772 domain-containing protein</fullName>
    </recommendedName>
</protein>
<evidence type="ECO:0000256" key="2">
    <source>
        <dbReference type="SAM" id="Phobius"/>
    </source>
</evidence>
<keyword evidence="2" id="KW-1133">Transmembrane helix</keyword>
<keyword evidence="2" id="KW-0812">Transmembrane</keyword>
<name>A0ABP6L6R5_9ACTN</name>
<evidence type="ECO:0000256" key="1">
    <source>
        <dbReference type="SAM" id="MobiDB-lite"/>
    </source>
</evidence>
<dbReference type="RefSeq" id="WP_344902962.1">
    <property type="nucleotide sequence ID" value="NZ_BAAAWD010000019.1"/>
</dbReference>
<dbReference type="Pfam" id="PF08592">
    <property type="entry name" value="Anthrone_oxy"/>
    <property type="match status" value="1"/>
</dbReference>
<comment type="caution">
    <text evidence="3">The sequence shown here is derived from an EMBL/GenBank/DDBJ whole genome shotgun (WGS) entry which is preliminary data.</text>
</comment>
<reference evidence="4" key="1">
    <citation type="journal article" date="2019" name="Int. J. Syst. Evol. Microbiol.">
        <title>The Global Catalogue of Microorganisms (GCM) 10K type strain sequencing project: providing services to taxonomists for standard genome sequencing and annotation.</title>
        <authorList>
            <consortium name="The Broad Institute Genomics Platform"/>
            <consortium name="The Broad Institute Genome Sequencing Center for Infectious Disease"/>
            <person name="Wu L."/>
            <person name="Ma J."/>
        </authorList>
    </citation>
    <scope>NUCLEOTIDE SEQUENCE [LARGE SCALE GENOMIC DNA]</scope>
    <source>
        <strain evidence="4">JCM 3106</strain>
    </source>
</reference>
<dbReference type="Proteomes" id="UP001499930">
    <property type="component" value="Unassembled WGS sequence"/>
</dbReference>
<evidence type="ECO:0000313" key="4">
    <source>
        <dbReference type="Proteomes" id="UP001499930"/>
    </source>
</evidence>
<evidence type="ECO:0000313" key="3">
    <source>
        <dbReference type="EMBL" id="GAA3029775.1"/>
    </source>
</evidence>
<feature type="transmembrane region" description="Helical" evidence="2">
    <location>
        <begin position="12"/>
        <end position="33"/>
    </location>
</feature>
<dbReference type="EMBL" id="BAAAWD010000019">
    <property type="protein sequence ID" value="GAA3029775.1"/>
    <property type="molecule type" value="Genomic_DNA"/>
</dbReference>